<dbReference type="EMBL" id="CAMXCT030003160">
    <property type="protein sequence ID" value="CAL4790109.1"/>
    <property type="molecule type" value="Genomic_DNA"/>
</dbReference>
<dbReference type="GO" id="GO:0008270">
    <property type="term" value="F:zinc ion binding"/>
    <property type="evidence" value="ECO:0007669"/>
    <property type="project" value="UniProtKB-KW"/>
</dbReference>
<keyword evidence="6" id="KW-0472">Membrane</keyword>
<organism evidence="8">
    <name type="scientific">Cladocopium goreaui</name>
    <dbReference type="NCBI Taxonomy" id="2562237"/>
    <lineage>
        <taxon>Eukaryota</taxon>
        <taxon>Sar</taxon>
        <taxon>Alveolata</taxon>
        <taxon>Dinophyceae</taxon>
        <taxon>Suessiales</taxon>
        <taxon>Symbiodiniaceae</taxon>
        <taxon>Cladocopium</taxon>
    </lineage>
</organism>
<sequence length="166" mass="18546">MIFPVMIAFAIFVMAVMMIFLVTGIIRLCRGECYSGNITVSCFAELTEEQTQKMVRAIEEHLPHVRVAGNEEITCPVCLDEIGREDVAKLLPCKHYYHSQCLLAWCTKRLQKEGAKSSEMIQCPICRCVHLLTDSVTADKVPPAEDPEASNFDLSGVNEPVPEELV</sequence>
<dbReference type="EMBL" id="CAMXCT020003160">
    <property type="protein sequence ID" value="CAL1156172.1"/>
    <property type="molecule type" value="Genomic_DNA"/>
</dbReference>
<reference evidence="8" key="1">
    <citation type="submission" date="2022-10" db="EMBL/GenBank/DDBJ databases">
        <authorList>
            <person name="Chen Y."/>
            <person name="Dougan E. K."/>
            <person name="Chan C."/>
            <person name="Rhodes N."/>
            <person name="Thang M."/>
        </authorList>
    </citation>
    <scope>NUCLEOTIDE SEQUENCE</scope>
</reference>
<dbReference type="AlphaFoldDB" id="A0A9P1D1W0"/>
<evidence type="ECO:0000256" key="6">
    <source>
        <dbReference type="SAM" id="Phobius"/>
    </source>
</evidence>
<keyword evidence="10" id="KW-0808">Transferase</keyword>
<dbReference type="Gene3D" id="3.30.40.10">
    <property type="entry name" value="Zinc/RING finger domain, C3HC4 (zinc finger)"/>
    <property type="match status" value="1"/>
</dbReference>
<protein>
    <submittedName>
        <fullName evidence="10">RING-type E3 ubiquitin transferase</fullName>
    </submittedName>
</protein>
<evidence type="ECO:0000256" key="5">
    <source>
        <dbReference type="SAM" id="MobiDB-lite"/>
    </source>
</evidence>
<name>A0A9P1D1W0_9DINO</name>
<dbReference type="PANTHER" id="PTHR45969">
    <property type="entry name" value="RING ZINC FINGER PROTEIN-RELATED"/>
    <property type="match status" value="1"/>
</dbReference>
<dbReference type="InterPro" id="IPR013083">
    <property type="entry name" value="Znf_RING/FYVE/PHD"/>
</dbReference>
<dbReference type="OrthoDB" id="3176171at2759"/>
<feature type="transmembrane region" description="Helical" evidence="6">
    <location>
        <begin position="6"/>
        <end position="26"/>
    </location>
</feature>
<keyword evidence="6" id="KW-1133">Transmembrane helix</keyword>
<keyword evidence="11" id="KW-1185">Reference proteome</keyword>
<evidence type="ECO:0000256" key="1">
    <source>
        <dbReference type="ARBA" id="ARBA00022723"/>
    </source>
</evidence>
<evidence type="ECO:0000313" key="10">
    <source>
        <dbReference type="EMBL" id="CAL4790109.1"/>
    </source>
</evidence>
<evidence type="ECO:0000256" key="2">
    <source>
        <dbReference type="ARBA" id="ARBA00022771"/>
    </source>
</evidence>
<dbReference type="PROSITE" id="PS50089">
    <property type="entry name" value="ZF_RING_2"/>
    <property type="match status" value="1"/>
</dbReference>
<proteinExistence type="predicted"/>
<gene>
    <name evidence="8" type="ORF">C1SCF055_LOCUS28720</name>
</gene>
<dbReference type="Pfam" id="PF13639">
    <property type="entry name" value="zf-RING_2"/>
    <property type="match status" value="1"/>
</dbReference>
<evidence type="ECO:0000313" key="11">
    <source>
        <dbReference type="Proteomes" id="UP001152797"/>
    </source>
</evidence>
<dbReference type="InterPro" id="IPR001841">
    <property type="entry name" value="Znf_RING"/>
</dbReference>
<dbReference type="SMART" id="SM00184">
    <property type="entry name" value="RING"/>
    <property type="match status" value="1"/>
</dbReference>
<keyword evidence="2 4" id="KW-0863">Zinc-finger</keyword>
<dbReference type="SUPFAM" id="SSF57850">
    <property type="entry name" value="RING/U-box"/>
    <property type="match status" value="1"/>
</dbReference>
<feature type="region of interest" description="Disordered" evidence="5">
    <location>
        <begin position="139"/>
        <end position="166"/>
    </location>
</feature>
<dbReference type="GO" id="GO:0061630">
    <property type="term" value="F:ubiquitin protein ligase activity"/>
    <property type="evidence" value="ECO:0007669"/>
    <property type="project" value="TreeGrafter"/>
</dbReference>
<keyword evidence="6" id="KW-0812">Transmembrane</keyword>
<evidence type="ECO:0000256" key="3">
    <source>
        <dbReference type="ARBA" id="ARBA00022833"/>
    </source>
</evidence>
<dbReference type="PANTHER" id="PTHR45969:SF69">
    <property type="entry name" value="FINGER DOMAIN PROTEIN, PUTATIVE (AFU_ORTHOLOGUE AFUA_3G12190)-RELATED"/>
    <property type="match status" value="1"/>
</dbReference>
<evidence type="ECO:0000313" key="8">
    <source>
        <dbReference type="EMBL" id="CAI4002797.1"/>
    </source>
</evidence>
<dbReference type="GO" id="GO:0016567">
    <property type="term" value="P:protein ubiquitination"/>
    <property type="evidence" value="ECO:0007669"/>
    <property type="project" value="TreeGrafter"/>
</dbReference>
<feature type="domain" description="RING-type" evidence="7">
    <location>
        <begin position="75"/>
        <end position="127"/>
    </location>
</feature>
<comment type="caution">
    <text evidence="8">The sequence shown here is derived from an EMBL/GenBank/DDBJ whole genome shotgun (WGS) entry which is preliminary data.</text>
</comment>
<keyword evidence="1" id="KW-0479">Metal-binding</keyword>
<reference evidence="9" key="2">
    <citation type="submission" date="2024-04" db="EMBL/GenBank/DDBJ databases">
        <authorList>
            <person name="Chen Y."/>
            <person name="Shah S."/>
            <person name="Dougan E. K."/>
            <person name="Thang M."/>
            <person name="Chan C."/>
        </authorList>
    </citation>
    <scope>NUCLEOTIDE SEQUENCE [LARGE SCALE GENOMIC DNA]</scope>
</reference>
<evidence type="ECO:0000259" key="7">
    <source>
        <dbReference type="PROSITE" id="PS50089"/>
    </source>
</evidence>
<evidence type="ECO:0000313" key="9">
    <source>
        <dbReference type="EMBL" id="CAL1156172.1"/>
    </source>
</evidence>
<dbReference type="Proteomes" id="UP001152797">
    <property type="component" value="Unassembled WGS sequence"/>
</dbReference>
<evidence type="ECO:0000256" key="4">
    <source>
        <dbReference type="PROSITE-ProRule" id="PRU00175"/>
    </source>
</evidence>
<dbReference type="EMBL" id="CAMXCT010003160">
    <property type="protein sequence ID" value="CAI4002797.1"/>
    <property type="molecule type" value="Genomic_DNA"/>
</dbReference>
<keyword evidence="3" id="KW-0862">Zinc</keyword>
<accession>A0A9P1D1W0</accession>